<dbReference type="GO" id="GO:2001070">
    <property type="term" value="F:starch binding"/>
    <property type="evidence" value="ECO:0007669"/>
    <property type="project" value="InterPro"/>
</dbReference>
<dbReference type="InterPro" id="IPR013784">
    <property type="entry name" value="Carb-bd-like_fold"/>
</dbReference>
<dbReference type="AlphaFoldDB" id="A0A1I7WB90"/>
<dbReference type="Gene3D" id="2.60.40.10">
    <property type="entry name" value="Immunoglobulins"/>
    <property type="match status" value="1"/>
</dbReference>
<evidence type="ECO:0000259" key="1">
    <source>
        <dbReference type="Pfam" id="PF00686"/>
    </source>
</evidence>
<name>A0A1I7WB90_HETBA</name>
<feature type="domain" description="CBM20" evidence="1">
    <location>
        <begin position="5"/>
        <end position="52"/>
    </location>
</feature>
<reference evidence="3" key="1">
    <citation type="submission" date="2016-11" db="UniProtKB">
        <authorList>
            <consortium name="WormBaseParasite"/>
        </authorList>
    </citation>
    <scope>IDENTIFICATION</scope>
</reference>
<keyword evidence="2" id="KW-1185">Reference proteome</keyword>
<organism evidence="2 3">
    <name type="scientific">Heterorhabditis bacteriophora</name>
    <name type="common">Entomopathogenic nematode worm</name>
    <dbReference type="NCBI Taxonomy" id="37862"/>
    <lineage>
        <taxon>Eukaryota</taxon>
        <taxon>Metazoa</taxon>
        <taxon>Ecdysozoa</taxon>
        <taxon>Nematoda</taxon>
        <taxon>Chromadorea</taxon>
        <taxon>Rhabditida</taxon>
        <taxon>Rhabditina</taxon>
        <taxon>Rhabditomorpha</taxon>
        <taxon>Strongyloidea</taxon>
        <taxon>Heterorhabditidae</taxon>
        <taxon>Heterorhabditis</taxon>
    </lineage>
</organism>
<protein>
    <submittedName>
        <fullName evidence="3">CBM20 domain-containing protein</fullName>
    </submittedName>
</protein>
<sequence>MENLVEVFFRVRMPRLRDWQMVLVVGSTNTLGEWDPTKAMQLTKCNIDNVNLYNMVLCNRAFMERCYSF</sequence>
<evidence type="ECO:0000313" key="2">
    <source>
        <dbReference type="Proteomes" id="UP000095283"/>
    </source>
</evidence>
<accession>A0A1I7WB90</accession>
<proteinExistence type="predicted"/>
<dbReference type="InterPro" id="IPR002044">
    <property type="entry name" value="CBM20"/>
</dbReference>
<dbReference type="WBParaSite" id="Hba_01975">
    <property type="protein sequence ID" value="Hba_01975"/>
    <property type="gene ID" value="Hba_01975"/>
</dbReference>
<evidence type="ECO:0000313" key="3">
    <source>
        <dbReference type="WBParaSite" id="Hba_01975"/>
    </source>
</evidence>
<dbReference type="InterPro" id="IPR013783">
    <property type="entry name" value="Ig-like_fold"/>
</dbReference>
<dbReference type="Proteomes" id="UP000095283">
    <property type="component" value="Unplaced"/>
</dbReference>
<dbReference type="Pfam" id="PF00686">
    <property type="entry name" value="CBM_20"/>
    <property type="match status" value="1"/>
</dbReference>
<dbReference type="SUPFAM" id="SSF49452">
    <property type="entry name" value="Starch-binding domain-like"/>
    <property type="match status" value="1"/>
</dbReference>